<keyword evidence="3 7" id="KW-0812">Transmembrane</keyword>
<evidence type="ECO:0000313" key="9">
    <source>
        <dbReference type="EMBL" id="CUU66648.1"/>
    </source>
</evidence>
<feature type="transmembrane region" description="Helical" evidence="7">
    <location>
        <begin position="165"/>
        <end position="187"/>
    </location>
</feature>
<feature type="transmembrane region" description="Helical" evidence="7">
    <location>
        <begin position="107"/>
        <end position="126"/>
    </location>
</feature>
<feature type="region of interest" description="Disordered" evidence="6">
    <location>
        <begin position="9"/>
        <end position="28"/>
    </location>
</feature>
<evidence type="ECO:0000256" key="3">
    <source>
        <dbReference type="ARBA" id="ARBA00022692"/>
    </source>
</evidence>
<evidence type="ECO:0000259" key="8">
    <source>
        <dbReference type="PROSITE" id="PS50850"/>
    </source>
</evidence>
<feature type="transmembrane region" description="Helical" evidence="7">
    <location>
        <begin position="358"/>
        <end position="381"/>
    </location>
</feature>
<keyword evidence="10" id="KW-1185">Reference proteome</keyword>
<feature type="transmembrane region" description="Helical" evidence="7">
    <location>
        <begin position="199"/>
        <end position="221"/>
    </location>
</feature>
<dbReference type="SUPFAM" id="SSF103473">
    <property type="entry name" value="MFS general substrate transporter"/>
    <property type="match status" value="1"/>
</dbReference>
<evidence type="ECO:0000313" key="10">
    <source>
        <dbReference type="Proteomes" id="UP000182498"/>
    </source>
</evidence>
<feature type="compositionally biased region" description="Basic and acidic residues" evidence="6">
    <location>
        <begin position="452"/>
        <end position="465"/>
    </location>
</feature>
<evidence type="ECO:0000256" key="5">
    <source>
        <dbReference type="ARBA" id="ARBA00023136"/>
    </source>
</evidence>
<proteinExistence type="predicted"/>
<dbReference type="CDD" id="cd17319">
    <property type="entry name" value="MFS_ExuT_GudP_like"/>
    <property type="match status" value="1"/>
</dbReference>
<gene>
    <name evidence="9" type="ORF">CVAR292_01995</name>
</gene>
<accession>A0A0X2NPD6</accession>
<evidence type="ECO:0000256" key="1">
    <source>
        <dbReference type="ARBA" id="ARBA00004651"/>
    </source>
</evidence>
<feature type="transmembrane region" description="Helical" evidence="7">
    <location>
        <begin position="388"/>
        <end position="412"/>
    </location>
</feature>
<feature type="region of interest" description="Disordered" evidence="6">
    <location>
        <begin position="452"/>
        <end position="491"/>
    </location>
</feature>
<dbReference type="PROSITE" id="PS50850">
    <property type="entry name" value="MFS"/>
    <property type="match status" value="1"/>
</dbReference>
<keyword evidence="2" id="KW-0813">Transport</keyword>
<comment type="subcellular location">
    <subcellularLocation>
        <location evidence="1">Cell membrane</location>
        <topology evidence="1">Multi-pass membrane protein</topology>
    </subcellularLocation>
</comment>
<feature type="domain" description="Major facilitator superfamily (MFS) profile" evidence="8">
    <location>
        <begin position="41"/>
        <end position="448"/>
    </location>
</feature>
<dbReference type="InterPro" id="IPR020846">
    <property type="entry name" value="MFS_dom"/>
</dbReference>
<feature type="transmembrane region" description="Helical" evidence="7">
    <location>
        <begin position="37"/>
        <end position="54"/>
    </location>
</feature>
<dbReference type="PANTHER" id="PTHR43791:SF36">
    <property type="entry name" value="TRANSPORTER, PUTATIVE (AFU_ORTHOLOGUE AFUA_6G08340)-RELATED"/>
    <property type="match status" value="1"/>
</dbReference>
<feature type="transmembrane region" description="Helical" evidence="7">
    <location>
        <begin position="132"/>
        <end position="153"/>
    </location>
</feature>
<reference evidence="10" key="1">
    <citation type="submission" date="2015-11" db="EMBL/GenBank/DDBJ databases">
        <authorList>
            <person name="Dugat-Bony E."/>
        </authorList>
    </citation>
    <scope>NUCLEOTIDE SEQUENCE [LARGE SCALE GENOMIC DNA]</scope>
    <source>
        <strain evidence="10">Mu292</strain>
    </source>
</reference>
<dbReference type="GO" id="GO:0022857">
    <property type="term" value="F:transmembrane transporter activity"/>
    <property type="evidence" value="ECO:0007669"/>
    <property type="project" value="InterPro"/>
</dbReference>
<feature type="transmembrane region" description="Helical" evidence="7">
    <location>
        <begin position="74"/>
        <end position="95"/>
    </location>
</feature>
<name>A0A0X2NPD6_9CORY</name>
<dbReference type="AlphaFoldDB" id="A0A0X2NPD6"/>
<dbReference type="GO" id="GO:0005886">
    <property type="term" value="C:plasma membrane"/>
    <property type="evidence" value="ECO:0007669"/>
    <property type="project" value="UniProtKB-SubCell"/>
</dbReference>
<organism evidence="9 10">
    <name type="scientific">Corynebacterium variabile</name>
    <dbReference type="NCBI Taxonomy" id="1727"/>
    <lineage>
        <taxon>Bacteria</taxon>
        <taxon>Bacillati</taxon>
        <taxon>Actinomycetota</taxon>
        <taxon>Actinomycetes</taxon>
        <taxon>Mycobacteriales</taxon>
        <taxon>Corynebacteriaceae</taxon>
        <taxon>Corynebacterium</taxon>
    </lineage>
</organism>
<evidence type="ECO:0000256" key="2">
    <source>
        <dbReference type="ARBA" id="ARBA00022448"/>
    </source>
</evidence>
<keyword evidence="4 7" id="KW-1133">Transmembrane helix</keyword>
<evidence type="ECO:0000256" key="4">
    <source>
        <dbReference type="ARBA" id="ARBA00022989"/>
    </source>
</evidence>
<keyword evidence="5 7" id="KW-0472">Membrane</keyword>
<sequence length="491" mass="51994">MTMAIISARPASSDHPDAPDIPPTPADQVHRRATRKAMLRLIPVLAIIYFMSYVDRTNIAMAKTQLQADVGISVAAFGLGAGLFFIAYACLQVPANLIMYRLGARRWITVIALLWGSVTVGMMFVSSEVMFYGLRIALGAFEAGLYPAILFMVTRWFAQKDRATAIGYVQAASCLGVILGAPLGGFLMGFHGVAGLHGWQWMFLIEGVATVLIGLTLIRLLPDRPREARWLGPQEAAALEDASGAGDAGNETSSLKGNLWAAFGRPFILIIGAIYFLNQIVINGLSFNVPAIIEGMDVSSTFVIGILSGVTAVGSLVGVLVTPRIARRMGNETVLLGALTLGCTVFAVLAFAAPSFALQLVCMAVIGGLATGCMPIFWSIAMPRMTGVIAAAGLAFINTIGQLGGFFGPYAFGVVESKTGDPMSGLGVIAAVAVIGGLLAVPLSRALRREDRSAEVASQDARRTQGDAGRMQTGRGRRPPFVVHSERCRSQ</sequence>
<dbReference type="PANTHER" id="PTHR43791">
    <property type="entry name" value="PERMEASE-RELATED"/>
    <property type="match status" value="1"/>
</dbReference>
<dbReference type="FunFam" id="1.20.1250.20:FF:000018">
    <property type="entry name" value="MFS transporter permease"/>
    <property type="match status" value="1"/>
</dbReference>
<dbReference type="InterPro" id="IPR036259">
    <property type="entry name" value="MFS_trans_sf"/>
</dbReference>
<dbReference type="EMBL" id="FAUH01000013">
    <property type="protein sequence ID" value="CUU66648.1"/>
    <property type="molecule type" value="Genomic_DNA"/>
</dbReference>
<evidence type="ECO:0000256" key="6">
    <source>
        <dbReference type="SAM" id="MobiDB-lite"/>
    </source>
</evidence>
<dbReference type="InterPro" id="IPR011701">
    <property type="entry name" value="MFS"/>
</dbReference>
<feature type="transmembrane region" description="Helical" evidence="7">
    <location>
        <begin position="424"/>
        <end position="443"/>
    </location>
</feature>
<feature type="transmembrane region" description="Helical" evidence="7">
    <location>
        <begin position="333"/>
        <end position="352"/>
    </location>
</feature>
<protein>
    <submittedName>
        <fullName evidence="9">Sugar phosphate permease</fullName>
    </submittedName>
</protein>
<dbReference type="Gene3D" id="1.20.1250.20">
    <property type="entry name" value="MFS general substrate transporter like domains"/>
    <property type="match status" value="2"/>
</dbReference>
<feature type="transmembrane region" description="Helical" evidence="7">
    <location>
        <begin position="262"/>
        <end position="282"/>
    </location>
</feature>
<feature type="transmembrane region" description="Helical" evidence="7">
    <location>
        <begin position="302"/>
        <end position="321"/>
    </location>
</feature>
<dbReference type="Pfam" id="PF07690">
    <property type="entry name" value="MFS_1"/>
    <property type="match status" value="1"/>
</dbReference>
<evidence type="ECO:0000256" key="7">
    <source>
        <dbReference type="SAM" id="Phobius"/>
    </source>
</evidence>
<dbReference type="Proteomes" id="UP000182498">
    <property type="component" value="Unassembled WGS sequence"/>
</dbReference>